<evidence type="ECO:0000256" key="3">
    <source>
        <dbReference type="ARBA" id="ARBA00001522"/>
    </source>
</evidence>
<keyword evidence="14" id="KW-0067">ATP-binding</keyword>
<evidence type="ECO:0000313" key="20">
    <source>
        <dbReference type="EMBL" id="GEM83703.1"/>
    </source>
</evidence>
<dbReference type="PANTHER" id="PTHR34848:SF1">
    <property type="entry name" value="BIFUNCTIONAL ADENOSYLCOBALAMIN BIOSYNTHESIS PROTEIN COBU"/>
    <property type="match status" value="1"/>
</dbReference>
<evidence type="ECO:0000256" key="8">
    <source>
        <dbReference type="ARBA" id="ARBA00012016"/>
    </source>
</evidence>
<reference evidence="20 21" key="1">
    <citation type="submission" date="2019-07" db="EMBL/GenBank/DDBJ databases">
        <title>Whole genome shotgun sequence of Meiothermus hypogaeus NBRC 106114.</title>
        <authorList>
            <person name="Hosoyama A."/>
            <person name="Uohara A."/>
            <person name="Ohji S."/>
            <person name="Ichikawa N."/>
        </authorList>
    </citation>
    <scope>NUCLEOTIDE SEQUENCE [LARGE SCALE GENOMIC DNA]</scope>
    <source>
        <strain evidence="20 21">NBRC 106114</strain>
    </source>
</reference>
<comment type="catalytic activity">
    <reaction evidence="2">
        <text>adenosylcob(III)inamide phosphate + GTP + H(+) = adenosylcob(III)inamide-GDP + diphosphate</text>
        <dbReference type="Rhea" id="RHEA:22712"/>
        <dbReference type="ChEBI" id="CHEBI:15378"/>
        <dbReference type="ChEBI" id="CHEBI:33019"/>
        <dbReference type="ChEBI" id="CHEBI:37565"/>
        <dbReference type="ChEBI" id="CHEBI:58502"/>
        <dbReference type="ChEBI" id="CHEBI:60487"/>
        <dbReference type="EC" id="2.7.7.62"/>
    </reaction>
</comment>
<evidence type="ECO:0000256" key="10">
    <source>
        <dbReference type="ARBA" id="ARBA00022573"/>
    </source>
</evidence>
<keyword evidence="15 19" id="KW-0342">GTP-binding</keyword>
<evidence type="ECO:0000256" key="7">
    <source>
        <dbReference type="ARBA" id="ARBA00007490"/>
    </source>
</evidence>
<feature type="binding site" evidence="19">
    <location>
        <position position="83"/>
    </location>
    <ligand>
        <name>GTP</name>
        <dbReference type="ChEBI" id="CHEBI:37565"/>
    </ligand>
</feature>
<feature type="active site" description="GMP-histidine intermediate" evidence="18">
    <location>
        <position position="51"/>
    </location>
</feature>
<name>A0A511R262_9DEIN</name>
<evidence type="ECO:0000256" key="12">
    <source>
        <dbReference type="ARBA" id="ARBA00022741"/>
    </source>
</evidence>
<evidence type="ECO:0000256" key="4">
    <source>
        <dbReference type="ARBA" id="ARBA00003889"/>
    </source>
</evidence>
<comment type="pathway">
    <text evidence="5">Cofactor biosynthesis; adenosylcobalamin biosynthesis; adenosylcobalamin from cob(II)yrinate a,c-diamide: step 6/7.</text>
</comment>
<evidence type="ECO:0000256" key="13">
    <source>
        <dbReference type="ARBA" id="ARBA00022777"/>
    </source>
</evidence>
<dbReference type="RefSeq" id="WP_119339750.1">
    <property type="nucleotide sequence ID" value="NZ_BJXL01000057.1"/>
</dbReference>
<evidence type="ECO:0000256" key="16">
    <source>
        <dbReference type="ARBA" id="ARBA00029570"/>
    </source>
</evidence>
<dbReference type="PANTHER" id="PTHR34848">
    <property type="match status" value="1"/>
</dbReference>
<dbReference type="GO" id="GO:0043752">
    <property type="term" value="F:adenosylcobinamide kinase activity"/>
    <property type="evidence" value="ECO:0007669"/>
    <property type="project" value="UniProtKB-EC"/>
</dbReference>
<evidence type="ECO:0000256" key="6">
    <source>
        <dbReference type="ARBA" id="ARBA00005159"/>
    </source>
</evidence>
<dbReference type="GO" id="GO:0005524">
    <property type="term" value="F:ATP binding"/>
    <property type="evidence" value="ECO:0007669"/>
    <property type="project" value="UniProtKB-KW"/>
</dbReference>
<feature type="binding site" evidence="19">
    <location>
        <position position="63"/>
    </location>
    <ligand>
        <name>GTP</name>
        <dbReference type="ChEBI" id="CHEBI:37565"/>
    </ligand>
</feature>
<dbReference type="NCBIfam" id="NF004469">
    <property type="entry name" value="PRK05800.1"/>
    <property type="match status" value="1"/>
</dbReference>
<keyword evidence="11 20" id="KW-0808">Transferase</keyword>
<proteinExistence type="inferred from homology"/>
<dbReference type="UniPathway" id="UPA00148">
    <property type="reaction ID" value="UER00236"/>
</dbReference>
<comment type="similarity">
    <text evidence="7">Belongs to the CobU/CobP family.</text>
</comment>
<evidence type="ECO:0000256" key="11">
    <source>
        <dbReference type="ARBA" id="ARBA00022679"/>
    </source>
</evidence>
<dbReference type="Gene3D" id="3.40.50.300">
    <property type="entry name" value="P-loop containing nucleotide triphosphate hydrolases"/>
    <property type="match status" value="1"/>
</dbReference>
<accession>A0A511R262</accession>
<dbReference type="EC" id="2.7.1.156" evidence="8"/>
<organism evidence="20 21">
    <name type="scientific">Meiothermus hypogaeus NBRC 106114</name>
    <dbReference type="NCBI Taxonomy" id="1227553"/>
    <lineage>
        <taxon>Bacteria</taxon>
        <taxon>Thermotogati</taxon>
        <taxon>Deinococcota</taxon>
        <taxon>Deinococci</taxon>
        <taxon>Thermales</taxon>
        <taxon>Thermaceae</taxon>
        <taxon>Meiothermus</taxon>
    </lineage>
</organism>
<evidence type="ECO:0000256" key="15">
    <source>
        <dbReference type="ARBA" id="ARBA00023134"/>
    </source>
</evidence>
<dbReference type="EC" id="2.7.7.62" evidence="9"/>
<evidence type="ECO:0000256" key="17">
    <source>
        <dbReference type="ARBA" id="ARBA00030571"/>
    </source>
</evidence>
<dbReference type="InterPro" id="IPR003203">
    <property type="entry name" value="CobU/CobP"/>
</dbReference>
<dbReference type="SUPFAM" id="SSF52540">
    <property type="entry name" value="P-loop containing nucleoside triphosphate hydrolases"/>
    <property type="match status" value="1"/>
</dbReference>
<gene>
    <name evidence="20" type="ORF">MHY01S_18690</name>
</gene>
<keyword evidence="12 19" id="KW-0547">Nucleotide-binding</keyword>
<evidence type="ECO:0000313" key="21">
    <source>
        <dbReference type="Proteomes" id="UP000321197"/>
    </source>
</evidence>
<dbReference type="GO" id="GO:0009236">
    <property type="term" value="P:cobalamin biosynthetic process"/>
    <property type="evidence" value="ECO:0007669"/>
    <property type="project" value="UniProtKB-UniPathway"/>
</dbReference>
<feature type="binding site" evidence="19">
    <location>
        <begin position="35"/>
        <end position="37"/>
    </location>
    <ligand>
        <name>GTP</name>
        <dbReference type="ChEBI" id="CHEBI:37565"/>
    </ligand>
</feature>
<comment type="pathway">
    <text evidence="6">Cofactor biosynthesis; adenosylcobalamin biosynthesis; adenosylcobalamin from cob(II)yrinate a,c-diamide: step 5/7.</text>
</comment>
<protein>
    <recommendedName>
        <fullName evidence="16">Adenosylcobinamide kinase</fullName>
        <ecNumber evidence="8">2.7.1.156</ecNumber>
        <ecNumber evidence="9">2.7.7.62</ecNumber>
    </recommendedName>
    <alternativeName>
        <fullName evidence="17">Adenosylcobinamide-phosphate guanylyltransferase</fullName>
    </alternativeName>
</protein>
<comment type="catalytic activity">
    <reaction evidence="3">
        <text>adenosylcob(III)inamide + GTP = adenosylcob(III)inamide phosphate + GDP + H(+)</text>
        <dbReference type="Rhea" id="RHEA:15765"/>
        <dbReference type="ChEBI" id="CHEBI:2480"/>
        <dbReference type="ChEBI" id="CHEBI:15378"/>
        <dbReference type="ChEBI" id="CHEBI:37565"/>
        <dbReference type="ChEBI" id="CHEBI:58189"/>
        <dbReference type="ChEBI" id="CHEBI:58502"/>
        <dbReference type="EC" id="2.7.1.156"/>
    </reaction>
</comment>
<dbReference type="CDD" id="cd00544">
    <property type="entry name" value="CobU"/>
    <property type="match status" value="1"/>
</dbReference>
<comment type="function">
    <text evidence="4">Catalyzes ATP-dependent phosphorylation of adenosylcobinamide and addition of GMP to adenosylcobinamide phosphate.</text>
</comment>
<dbReference type="OrthoDB" id="9808302at2"/>
<dbReference type="Proteomes" id="UP000321197">
    <property type="component" value="Unassembled WGS sequence"/>
</dbReference>
<keyword evidence="10" id="KW-0169">Cobalamin biosynthesis</keyword>
<dbReference type="GO" id="GO:0005525">
    <property type="term" value="F:GTP binding"/>
    <property type="evidence" value="ECO:0007669"/>
    <property type="project" value="UniProtKB-KW"/>
</dbReference>
<evidence type="ECO:0000256" key="1">
    <source>
        <dbReference type="ARBA" id="ARBA00000312"/>
    </source>
</evidence>
<dbReference type="PIRSF" id="PIRSF006135">
    <property type="entry name" value="CobU"/>
    <property type="match status" value="1"/>
</dbReference>
<evidence type="ECO:0000256" key="18">
    <source>
        <dbReference type="PIRSR" id="PIRSR006135-1"/>
    </source>
</evidence>
<feature type="binding site" evidence="19">
    <location>
        <begin position="10"/>
        <end position="17"/>
    </location>
    <ligand>
        <name>GTP</name>
        <dbReference type="ChEBI" id="CHEBI:37565"/>
    </ligand>
</feature>
<comment type="caution">
    <text evidence="20">The sequence shown here is derived from an EMBL/GenBank/DDBJ whole genome shotgun (WGS) entry which is preliminary data.</text>
</comment>
<dbReference type="EMBL" id="BJXL01000057">
    <property type="protein sequence ID" value="GEM83703.1"/>
    <property type="molecule type" value="Genomic_DNA"/>
</dbReference>
<comment type="catalytic activity">
    <reaction evidence="1">
        <text>adenosylcob(III)inamide + ATP = adenosylcob(III)inamide phosphate + ADP + H(+)</text>
        <dbReference type="Rhea" id="RHEA:15769"/>
        <dbReference type="ChEBI" id="CHEBI:2480"/>
        <dbReference type="ChEBI" id="CHEBI:15378"/>
        <dbReference type="ChEBI" id="CHEBI:30616"/>
        <dbReference type="ChEBI" id="CHEBI:58502"/>
        <dbReference type="ChEBI" id="CHEBI:456216"/>
        <dbReference type="EC" id="2.7.1.156"/>
    </reaction>
</comment>
<evidence type="ECO:0000256" key="19">
    <source>
        <dbReference type="PIRSR" id="PIRSR006135-2"/>
    </source>
</evidence>
<evidence type="ECO:0000256" key="9">
    <source>
        <dbReference type="ARBA" id="ARBA00012523"/>
    </source>
</evidence>
<dbReference type="GO" id="GO:0008820">
    <property type="term" value="F:cobinamide phosphate guanylyltransferase activity"/>
    <property type="evidence" value="ECO:0007669"/>
    <property type="project" value="UniProtKB-EC"/>
</dbReference>
<keyword evidence="13 20" id="KW-0418">Kinase</keyword>
<evidence type="ECO:0000256" key="2">
    <source>
        <dbReference type="ARBA" id="ARBA00000711"/>
    </source>
</evidence>
<dbReference type="Pfam" id="PF02283">
    <property type="entry name" value="CobU"/>
    <property type="match status" value="1"/>
</dbReference>
<evidence type="ECO:0000256" key="14">
    <source>
        <dbReference type="ARBA" id="ARBA00022840"/>
    </source>
</evidence>
<evidence type="ECO:0000256" key="5">
    <source>
        <dbReference type="ARBA" id="ARBA00004692"/>
    </source>
</evidence>
<dbReference type="AlphaFoldDB" id="A0A511R262"/>
<sequence length="170" mass="18617">MEARLILVTGGARAGKSAFAQEWAQALGEPVSFIATAQALDEEMRQRIARHQAERPPSWETLEEPLEVPQALARALGRVVLLDCLTLWVSNLMLAGREVLPELENLLALWAETGKTLLVVSNEVGMGIVPDNALARRYRDLLGAANRRIAEEADVVYLLVAGIPLKLKSL</sequence>
<dbReference type="InterPro" id="IPR027417">
    <property type="entry name" value="P-loop_NTPase"/>
</dbReference>